<evidence type="ECO:0000313" key="3">
    <source>
        <dbReference type="EMBL" id="WDI31778.1"/>
    </source>
</evidence>
<evidence type="ECO:0000256" key="1">
    <source>
        <dbReference type="SAM" id="SignalP"/>
    </source>
</evidence>
<sequence length="110" mass="12024">MKAALSRFGAPVLLCALANSAVAGEGIDQDACTYNGFPLYGDVEVVDSFPDITVQVVESFPDLNVQVVESFPDDCGQWKFVESFPDVKIQYVDSFPDVKIKLVDSFPGWP</sequence>
<name>A0AAE9ZBQ9_9PROT</name>
<dbReference type="EMBL" id="CP118166">
    <property type="protein sequence ID" value="WDI31778.1"/>
    <property type="molecule type" value="Genomic_DNA"/>
</dbReference>
<reference evidence="3" key="1">
    <citation type="submission" date="2023-02" db="EMBL/GenBank/DDBJ databases">
        <title>Genome sequence of Hyphococcus flavus.</title>
        <authorList>
            <person name="Rong J.-C."/>
            <person name="Zhao Q."/>
            <person name="Yi M."/>
            <person name="Wu J.-Y."/>
        </authorList>
    </citation>
    <scope>NUCLEOTIDE SEQUENCE</scope>
    <source>
        <strain evidence="3">MCCC 1K03223</strain>
    </source>
</reference>
<organism evidence="3 4">
    <name type="scientific">Hyphococcus flavus</name>
    <dbReference type="NCBI Taxonomy" id="1866326"/>
    <lineage>
        <taxon>Bacteria</taxon>
        <taxon>Pseudomonadati</taxon>
        <taxon>Pseudomonadota</taxon>
        <taxon>Alphaproteobacteria</taxon>
        <taxon>Parvularculales</taxon>
        <taxon>Parvularculaceae</taxon>
        <taxon>Hyphococcus</taxon>
    </lineage>
</organism>
<protein>
    <recommendedName>
        <fullName evidence="2">7(1) septoil knot domain-containing protein</fullName>
    </recommendedName>
</protein>
<dbReference type="Pfam" id="PF19647">
    <property type="entry name" value="Septknot"/>
    <property type="match status" value="1"/>
</dbReference>
<gene>
    <name evidence="3" type="ORF">PUV54_01080</name>
</gene>
<dbReference type="RefSeq" id="WP_274493665.1">
    <property type="nucleotide sequence ID" value="NZ_CP118166.1"/>
</dbReference>
<keyword evidence="1" id="KW-0732">Signal</keyword>
<dbReference type="KEGG" id="hfl:PUV54_01080"/>
<evidence type="ECO:0000313" key="4">
    <source>
        <dbReference type="Proteomes" id="UP001214043"/>
    </source>
</evidence>
<dbReference type="InterPro" id="IPR046148">
    <property type="entry name" value="Septknot"/>
</dbReference>
<evidence type="ECO:0000259" key="2">
    <source>
        <dbReference type="Pfam" id="PF19647"/>
    </source>
</evidence>
<feature type="signal peptide" evidence="1">
    <location>
        <begin position="1"/>
        <end position="23"/>
    </location>
</feature>
<proteinExistence type="predicted"/>
<accession>A0AAE9ZBQ9</accession>
<keyword evidence="4" id="KW-1185">Reference proteome</keyword>
<dbReference type="Proteomes" id="UP001214043">
    <property type="component" value="Chromosome"/>
</dbReference>
<feature type="domain" description="7(1) septoil knot" evidence="2">
    <location>
        <begin position="38"/>
        <end position="110"/>
    </location>
</feature>
<feature type="chain" id="PRO_5042229360" description="7(1) septoil knot domain-containing protein" evidence="1">
    <location>
        <begin position="24"/>
        <end position="110"/>
    </location>
</feature>
<dbReference type="AlphaFoldDB" id="A0AAE9ZBQ9"/>